<proteinExistence type="inferred from homology"/>
<dbReference type="FunFam" id="3.30.70.260:FF:000001">
    <property type="entry name" value="Acetolactate synthase, small subunit"/>
    <property type="match status" value="1"/>
</dbReference>
<accession>A0A8J8MDK3</accession>
<comment type="catalytic activity">
    <reaction evidence="7 8">
        <text>2 pyruvate + H(+) = (2S)-2-acetolactate + CO2</text>
        <dbReference type="Rhea" id="RHEA:25249"/>
        <dbReference type="ChEBI" id="CHEBI:15361"/>
        <dbReference type="ChEBI" id="CHEBI:15378"/>
        <dbReference type="ChEBI" id="CHEBI:16526"/>
        <dbReference type="ChEBI" id="CHEBI:58476"/>
        <dbReference type="EC" id="2.2.1.6"/>
    </reaction>
</comment>
<dbReference type="GO" id="GO:0009099">
    <property type="term" value="P:L-valine biosynthetic process"/>
    <property type="evidence" value="ECO:0007669"/>
    <property type="project" value="UniProtKB-UniRule"/>
</dbReference>
<keyword evidence="5 8" id="KW-0028">Amino-acid biosynthesis</keyword>
<dbReference type="GO" id="GO:1990610">
    <property type="term" value="F:acetolactate synthase regulator activity"/>
    <property type="evidence" value="ECO:0007669"/>
    <property type="project" value="UniProtKB-UniRule"/>
</dbReference>
<dbReference type="EMBL" id="CP058561">
    <property type="protein sequence ID" value="QUH30951.1"/>
    <property type="molecule type" value="Genomic_DNA"/>
</dbReference>
<comment type="function">
    <text evidence="8">Catalyzes the conversion of 2 pyruvate molecules into acetolactate in the first common step of the biosynthetic pathway of the branched-amino acids such as leucine, isoleucine, and valine.</text>
</comment>
<dbReference type="CDD" id="cd04878">
    <property type="entry name" value="ACT_AHAS"/>
    <property type="match status" value="1"/>
</dbReference>
<keyword evidence="8 10" id="KW-0808">Transferase</keyword>
<dbReference type="InterPro" id="IPR004789">
    <property type="entry name" value="Acetalactate_synth_ssu"/>
</dbReference>
<dbReference type="Gene3D" id="3.30.70.260">
    <property type="match status" value="1"/>
</dbReference>
<comment type="pathway">
    <text evidence="1 8">Amino-acid biosynthesis; L-isoleucine biosynthesis; L-isoleucine from 2-oxobutanoate: step 1/4.</text>
</comment>
<evidence type="ECO:0000256" key="6">
    <source>
        <dbReference type="ARBA" id="ARBA00023304"/>
    </source>
</evidence>
<dbReference type="PANTHER" id="PTHR30239:SF0">
    <property type="entry name" value="ACETOLACTATE SYNTHASE SMALL SUBUNIT 1, CHLOROPLASTIC"/>
    <property type="match status" value="1"/>
</dbReference>
<dbReference type="Pfam" id="PF10369">
    <property type="entry name" value="ALS_ss_C"/>
    <property type="match status" value="1"/>
</dbReference>
<sequence length="167" mass="18530">MNRHVLSVLVTNHSGVLSRVAGLFSRRGYNIDSLSVGVTENPEFSRMTIVARGNDLIIDQITKQLNKLVDVIHIIELKPEESVYRELALIKVSAKDGNRAAIIEIVGIFRANIIDVSSETLTVEITGDQNKVNAFLDLVEPYGVKEIVRTGLTALERGSKEIKQYID</sequence>
<dbReference type="FunFam" id="3.30.70.1150:FF:000001">
    <property type="entry name" value="Acetolactate synthase small subunit"/>
    <property type="match status" value="1"/>
</dbReference>
<dbReference type="NCBIfam" id="TIGR00119">
    <property type="entry name" value="acolac_sm"/>
    <property type="match status" value="1"/>
</dbReference>
<dbReference type="Proteomes" id="UP000677305">
    <property type="component" value="Chromosome"/>
</dbReference>
<reference evidence="10 11" key="1">
    <citation type="submission" date="2020-07" db="EMBL/GenBank/DDBJ databases">
        <title>Vallitalea guaymasensis genome.</title>
        <authorList>
            <person name="Postec A."/>
        </authorList>
    </citation>
    <scope>NUCLEOTIDE SEQUENCE [LARGE SCALE GENOMIC DNA]</scope>
    <source>
        <strain evidence="10 11">Ra1766G1</strain>
    </source>
</reference>
<dbReference type="RefSeq" id="WP_212691058.1">
    <property type="nucleotide sequence ID" value="NZ_CP058561.1"/>
</dbReference>
<dbReference type="PANTHER" id="PTHR30239">
    <property type="entry name" value="ACETOLACTATE SYNTHASE SMALL SUBUNIT"/>
    <property type="match status" value="1"/>
</dbReference>
<dbReference type="GO" id="GO:0009097">
    <property type="term" value="P:isoleucine biosynthetic process"/>
    <property type="evidence" value="ECO:0007669"/>
    <property type="project" value="UniProtKB-UniRule"/>
</dbReference>
<dbReference type="InterPro" id="IPR039557">
    <property type="entry name" value="AHAS_ACT"/>
</dbReference>
<comment type="subunit">
    <text evidence="4 8">Dimer of large and small chains.</text>
</comment>
<feature type="domain" description="ACT" evidence="9">
    <location>
        <begin position="5"/>
        <end position="79"/>
    </location>
</feature>
<evidence type="ECO:0000256" key="1">
    <source>
        <dbReference type="ARBA" id="ARBA00004974"/>
    </source>
</evidence>
<evidence type="ECO:0000256" key="4">
    <source>
        <dbReference type="ARBA" id="ARBA00011744"/>
    </source>
</evidence>
<dbReference type="GO" id="GO:0003984">
    <property type="term" value="F:acetolactate synthase activity"/>
    <property type="evidence" value="ECO:0007669"/>
    <property type="project" value="UniProtKB-UniRule"/>
</dbReference>
<evidence type="ECO:0000256" key="2">
    <source>
        <dbReference type="ARBA" id="ARBA00005025"/>
    </source>
</evidence>
<gene>
    <name evidence="10" type="primary">ilvN</name>
    <name evidence="10" type="ORF">HYG85_19320</name>
</gene>
<dbReference type="SUPFAM" id="SSF55021">
    <property type="entry name" value="ACT-like"/>
    <property type="match status" value="2"/>
</dbReference>
<comment type="pathway">
    <text evidence="2 8">Amino-acid biosynthesis; L-valine biosynthesis; L-valine from pyruvate: step 1/4.</text>
</comment>
<dbReference type="NCBIfam" id="NF008864">
    <property type="entry name" value="PRK11895.1"/>
    <property type="match status" value="1"/>
</dbReference>
<comment type="similarity">
    <text evidence="3 8">Belongs to the acetolactate synthase small subunit family.</text>
</comment>
<dbReference type="UniPathway" id="UPA00049">
    <property type="reaction ID" value="UER00059"/>
</dbReference>
<evidence type="ECO:0000256" key="3">
    <source>
        <dbReference type="ARBA" id="ARBA00006341"/>
    </source>
</evidence>
<evidence type="ECO:0000259" key="9">
    <source>
        <dbReference type="PROSITE" id="PS51671"/>
    </source>
</evidence>
<protein>
    <recommendedName>
        <fullName evidence="8">Acetolactate synthase small subunit</fullName>
        <shortName evidence="8">AHAS</shortName>
        <shortName evidence="8">ALS</shortName>
        <ecNumber evidence="8">2.2.1.6</ecNumber>
    </recommendedName>
    <alternativeName>
        <fullName evidence="8">Acetohydroxy-acid synthase small subunit</fullName>
    </alternativeName>
</protein>
<name>A0A8J8MDK3_9FIRM</name>
<keyword evidence="11" id="KW-1185">Reference proteome</keyword>
<keyword evidence="6 8" id="KW-0100">Branched-chain amino acid biosynthesis</keyword>
<organism evidence="10 11">
    <name type="scientific">Vallitalea guaymasensis</name>
    <dbReference type="NCBI Taxonomy" id="1185412"/>
    <lineage>
        <taxon>Bacteria</taxon>
        <taxon>Bacillati</taxon>
        <taxon>Bacillota</taxon>
        <taxon>Clostridia</taxon>
        <taxon>Lachnospirales</taxon>
        <taxon>Vallitaleaceae</taxon>
        <taxon>Vallitalea</taxon>
    </lineage>
</organism>
<evidence type="ECO:0000256" key="5">
    <source>
        <dbReference type="ARBA" id="ARBA00022605"/>
    </source>
</evidence>
<evidence type="ECO:0000256" key="8">
    <source>
        <dbReference type="RuleBase" id="RU368092"/>
    </source>
</evidence>
<dbReference type="KEGG" id="vgu:HYG85_19320"/>
<dbReference type="Gene3D" id="3.30.70.1150">
    <property type="entry name" value="ACT-like. Chain A, domain 2"/>
    <property type="match status" value="1"/>
</dbReference>
<dbReference type="GO" id="GO:0005829">
    <property type="term" value="C:cytosol"/>
    <property type="evidence" value="ECO:0007669"/>
    <property type="project" value="TreeGrafter"/>
</dbReference>
<dbReference type="AlphaFoldDB" id="A0A8J8MDK3"/>
<dbReference type="EC" id="2.2.1.6" evidence="8"/>
<dbReference type="InterPro" id="IPR054480">
    <property type="entry name" value="AHAS_small-like_ACT"/>
</dbReference>
<evidence type="ECO:0000256" key="7">
    <source>
        <dbReference type="ARBA" id="ARBA00048670"/>
    </source>
</evidence>
<dbReference type="PROSITE" id="PS51671">
    <property type="entry name" value="ACT"/>
    <property type="match status" value="1"/>
</dbReference>
<evidence type="ECO:0000313" key="10">
    <source>
        <dbReference type="EMBL" id="QUH30951.1"/>
    </source>
</evidence>
<dbReference type="InterPro" id="IPR002912">
    <property type="entry name" value="ACT_dom"/>
</dbReference>
<dbReference type="Pfam" id="PF22629">
    <property type="entry name" value="ACT_AHAS_ss"/>
    <property type="match status" value="1"/>
</dbReference>
<evidence type="ECO:0000313" key="11">
    <source>
        <dbReference type="Proteomes" id="UP000677305"/>
    </source>
</evidence>
<dbReference type="UniPathway" id="UPA00047">
    <property type="reaction ID" value="UER00055"/>
</dbReference>
<dbReference type="InterPro" id="IPR019455">
    <property type="entry name" value="Acetolactate_synth_ssu_C"/>
</dbReference>
<dbReference type="InterPro" id="IPR045865">
    <property type="entry name" value="ACT-like_dom_sf"/>
</dbReference>
<dbReference type="InterPro" id="IPR027271">
    <property type="entry name" value="Acetolactate_synth/TF_NikR_C"/>
</dbReference>